<evidence type="ECO:0000313" key="1">
    <source>
        <dbReference type="EMBL" id="PKV10428.1"/>
    </source>
</evidence>
<dbReference type="EMBL" id="PCHJ01000003">
    <property type="protein sequence ID" value="PKV10428.1"/>
    <property type="molecule type" value="Genomic_DNA"/>
</dbReference>
<gene>
    <name evidence="1" type="ORF">CQR44_0075</name>
</gene>
<dbReference type="Proteomes" id="UP000233731">
    <property type="component" value="Unassembled WGS sequence"/>
</dbReference>
<dbReference type="AlphaFoldDB" id="A0A2N3RD56"/>
<name>A0A2N3RD56_9BIFI</name>
<reference evidence="1 2" key="1">
    <citation type="submission" date="2017-10" db="EMBL/GenBank/DDBJ databases">
        <title>Bifidobacterium genomics.</title>
        <authorList>
            <person name="Lugli G.A."/>
            <person name="Milani C."/>
            <person name="Mancabelli L."/>
        </authorList>
    </citation>
    <scope>NUCLEOTIDE SEQUENCE [LARGE SCALE GENOMIC DNA]</scope>
    <source>
        <strain evidence="1 2">1460B</strain>
    </source>
</reference>
<evidence type="ECO:0000313" key="2">
    <source>
        <dbReference type="Proteomes" id="UP000233731"/>
    </source>
</evidence>
<organism evidence="1 2">
    <name type="scientific">Bifidobacterium asteroides</name>
    <dbReference type="NCBI Taxonomy" id="1684"/>
    <lineage>
        <taxon>Bacteria</taxon>
        <taxon>Bacillati</taxon>
        <taxon>Actinomycetota</taxon>
        <taxon>Actinomycetes</taxon>
        <taxon>Bifidobacteriales</taxon>
        <taxon>Bifidobacteriaceae</taxon>
        <taxon>Bifidobacterium</taxon>
    </lineage>
</organism>
<protein>
    <submittedName>
        <fullName evidence="1">Uncharacterized protein</fullName>
    </submittedName>
</protein>
<sequence length="206" mass="23883">MHSRREELARAIGDDAVLFSCEGVAEQVIVDKLVTKHLTFIDRDRIITDPYNDDAWSTRDRSGESLARDFLTQDYGRNVTILCIQDQLGHRTLLRQPYAKHARTINVTTHPEIEMLIVYREGKLDEYNSWKSHHRGAKNSKLKPSLFCKEELGQDDRNFRNIKKYPFLNQYWDDADALVRALELYRELASAKKQGSDFLLADLLGV</sequence>
<comment type="caution">
    <text evidence="1">The sequence shown here is derived from an EMBL/GenBank/DDBJ whole genome shotgun (WGS) entry which is preliminary data.</text>
</comment>
<proteinExistence type="predicted"/>
<accession>A0A2N3RD56</accession>
<dbReference type="RefSeq" id="WP_101431784.1">
    <property type="nucleotide sequence ID" value="NZ_PCHJ01000003.1"/>
</dbReference>